<evidence type="ECO:0000256" key="1">
    <source>
        <dbReference type="ARBA" id="ARBA00023015"/>
    </source>
</evidence>
<evidence type="ECO:0000313" key="5">
    <source>
        <dbReference type="EMBL" id="ERL49203.1"/>
    </source>
</evidence>
<dbReference type="InterPro" id="IPR036390">
    <property type="entry name" value="WH_DNA-bd_sf"/>
</dbReference>
<evidence type="ECO:0000259" key="4">
    <source>
        <dbReference type="PROSITE" id="PS50949"/>
    </source>
</evidence>
<reference evidence="5 6" key="1">
    <citation type="submission" date="2013-08" db="EMBL/GenBank/DDBJ databases">
        <title>draft genome of Halomonas huanghegensis, strain BJGMM-B45T.</title>
        <authorList>
            <person name="Miao C."/>
            <person name="Wan Y."/>
            <person name="Jin W."/>
        </authorList>
    </citation>
    <scope>NUCLEOTIDE SEQUENCE [LARGE SCALE GENOMIC DNA]</scope>
    <source>
        <strain evidence="5 6">BJGMM-B45</strain>
    </source>
</reference>
<evidence type="ECO:0000256" key="3">
    <source>
        <dbReference type="ARBA" id="ARBA00023163"/>
    </source>
</evidence>
<proteinExistence type="predicted"/>
<keyword evidence="1" id="KW-0805">Transcription regulation</keyword>
<dbReference type="Gene3D" id="1.20.120.530">
    <property type="entry name" value="GntR ligand-binding domain-like"/>
    <property type="match status" value="1"/>
</dbReference>
<dbReference type="Gene3D" id="1.10.10.10">
    <property type="entry name" value="Winged helix-like DNA-binding domain superfamily/Winged helix DNA-binding domain"/>
    <property type="match status" value="1"/>
</dbReference>
<dbReference type="STRING" id="1178482.AR456_00660"/>
<dbReference type="PROSITE" id="PS50949">
    <property type="entry name" value="HTH_GNTR"/>
    <property type="match status" value="1"/>
</dbReference>
<feature type="domain" description="HTH gntR-type" evidence="4">
    <location>
        <begin position="18"/>
        <end position="85"/>
    </location>
</feature>
<evidence type="ECO:0000313" key="6">
    <source>
        <dbReference type="Proteomes" id="UP000019113"/>
    </source>
</evidence>
<dbReference type="AlphaFoldDB" id="W1N143"/>
<dbReference type="PRINTS" id="PR00035">
    <property type="entry name" value="HTHGNTR"/>
</dbReference>
<dbReference type="InterPro" id="IPR036388">
    <property type="entry name" value="WH-like_DNA-bd_sf"/>
</dbReference>
<dbReference type="InterPro" id="IPR011711">
    <property type="entry name" value="GntR_C"/>
</dbReference>
<dbReference type="Pfam" id="PF07729">
    <property type="entry name" value="FCD"/>
    <property type="match status" value="1"/>
</dbReference>
<sequence length="222" mass="25402">MSKQFDVSDSAIRAPDQGSLAKVAYDGIMQMVLSRQLRAGEIVQERPLSAYLDMSRTPVREALRRLEAEGWIVRLNARTIAVKRVSIEEYVSALQIREILEPETAALAARHADTAAVRRWRQQLEQLTQEDSLLTKLQWEFDESLHIGIALASRNTELPRIIADLRKTTQMFENQTLPAMPFPGYEDHIAIIDAIENQDEVLARERMKSHLQKVKQNVMNQL</sequence>
<dbReference type="InterPro" id="IPR000524">
    <property type="entry name" value="Tscrpt_reg_HTH_GntR"/>
</dbReference>
<organism evidence="5 6">
    <name type="scientific">Halomonas huangheensis</name>
    <dbReference type="NCBI Taxonomy" id="1178482"/>
    <lineage>
        <taxon>Bacteria</taxon>
        <taxon>Pseudomonadati</taxon>
        <taxon>Pseudomonadota</taxon>
        <taxon>Gammaproteobacteria</taxon>
        <taxon>Oceanospirillales</taxon>
        <taxon>Halomonadaceae</taxon>
        <taxon>Halomonas</taxon>
    </lineage>
</organism>
<dbReference type="RefSeq" id="WP_021821107.1">
    <property type="nucleotide sequence ID" value="NZ_AVBC01000056.1"/>
</dbReference>
<dbReference type="GO" id="GO:0003677">
    <property type="term" value="F:DNA binding"/>
    <property type="evidence" value="ECO:0007669"/>
    <property type="project" value="UniProtKB-KW"/>
</dbReference>
<keyword evidence="6" id="KW-1185">Reference proteome</keyword>
<dbReference type="eggNOG" id="COG1802">
    <property type="taxonomic scope" value="Bacteria"/>
</dbReference>
<name>W1N143_9GAMM</name>
<keyword evidence="3" id="KW-0804">Transcription</keyword>
<protein>
    <recommendedName>
        <fullName evidence="4">HTH gntR-type domain-containing protein</fullName>
    </recommendedName>
</protein>
<dbReference type="SMART" id="SM00895">
    <property type="entry name" value="FCD"/>
    <property type="match status" value="1"/>
</dbReference>
<dbReference type="PANTHER" id="PTHR43537:SF24">
    <property type="entry name" value="GLUCONATE OPERON TRANSCRIPTIONAL REPRESSOR"/>
    <property type="match status" value="1"/>
</dbReference>
<comment type="caution">
    <text evidence="5">The sequence shown here is derived from an EMBL/GenBank/DDBJ whole genome shotgun (WGS) entry which is preliminary data.</text>
</comment>
<dbReference type="SUPFAM" id="SSF46785">
    <property type="entry name" value="Winged helix' DNA-binding domain"/>
    <property type="match status" value="1"/>
</dbReference>
<dbReference type="GO" id="GO:0003700">
    <property type="term" value="F:DNA-binding transcription factor activity"/>
    <property type="evidence" value="ECO:0007669"/>
    <property type="project" value="InterPro"/>
</dbReference>
<dbReference type="InterPro" id="IPR008920">
    <property type="entry name" value="TF_FadR/GntR_C"/>
</dbReference>
<dbReference type="PATRIC" id="fig|1178482.3.peg.4142"/>
<dbReference type="SMART" id="SM00345">
    <property type="entry name" value="HTH_GNTR"/>
    <property type="match status" value="1"/>
</dbReference>
<gene>
    <name evidence="5" type="ORF">BJB45_21435</name>
</gene>
<evidence type="ECO:0000256" key="2">
    <source>
        <dbReference type="ARBA" id="ARBA00023125"/>
    </source>
</evidence>
<accession>W1N143</accession>
<dbReference type="Pfam" id="PF00392">
    <property type="entry name" value="GntR"/>
    <property type="match status" value="1"/>
</dbReference>
<dbReference type="PANTHER" id="PTHR43537">
    <property type="entry name" value="TRANSCRIPTIONAL REGULATOR, GNTR FAMILY"/>
    <property type="match status" value="1"/>
</dbReference>
<dbReference type="EMBL" id="AVBC01000056">
    <property type="protein sequence ID" value="ERL49203.1"/>
    <property type="molecule type" value="Genomic_DNA"/>
</dbReference>
<dbReference type="SUPFAM" id="SSF48008">
    <property type="entry name" value="GntR ligand-binding domain-like"/>
    <property type="match status" value="1"/>
</dbReference>
<keyword evidence="2" id="KW-0238">DNA-binding</keyword>
<dbReference type="Proteomes" id="UP000019113">
    <property type="component" value="Unassembled WGS sequence"/>
</dbReference>